<accession>A0ABU6QDU8</accession>
<evidence type="ECO:0000313" key="3">
    <source>
        <dbReference type="Proteomes" id="UP001341840"/>
    </source>
</evidence>
<comment type="caution">
    <text evidence="2">The sequence shown here is derived from an EMBL/GenBank/DDBJ whole genome shotgun (WGS) entry which is preliminary data.</text>
</comment>
<feature type="compositionally biased region" description="Low complexity" evidence="1">
    <location>
        <begin position="7"/>
        <end position="28"/>
    </location>
</feature>
<dbReference type="EMBL" id="JASCZI010000171">
    <property type="protein sequence ID" value="MED6109656.1"/>
    <property type="molecule type" value="Genomic_DNA"/>
</dbReference>
<feature type="non-terminal residue" evidence="2">
    <location>
        <position position="1"/>
    </location>
</feature>
<protein>
    <submittedName>
        <fullName evidence="2">Uncharacterized protein</fullName>
    </submittedName>
</protein>
<name>A0ABU6QDU8_9FABA</name>
<feature type="region of interest" description="Disordered" evidence="1">
    <location>
        <begin position="1"/>
        <end position="28"/>
    </location>
</feature>
<organism evidence="2 3">
    <name type="scientific">Stylosanthes scabra</name>
    <dbReference type="NCBI Taxonomy" id="79078"/>
    <lineage>
        <taxon>Eukaryota</taxon>
        <taxon>Viridiplantae</taxon>
        <taxon>Streptophyta</taxon>
        <taxon>Embryophyta</taxon>
        <taxon>Tracheophyta</taxon>
        <taxon>Spermatophyta</taxon>
        <taxon>Magnoliopsida</taxon>
        <taxon>eudicotyledons</taxon>
        <taxon>Gunneridae</taxon>
        <taxon>Pentapetalae</taxon>
        <taxon>rosids</taxon>
        <taxon>fabids</taxon>
        <taxon>Fabales</taxon>
        <taxon>Fabaceae</taxon>
        <taxon>Papilionoideae</taxon>
        <taxon>50 kb inversion clade</taxon>
        <taxon>dalbergioids sensu lato</taxon>
        <taxon>Dalbergieae</taxon>
        <taxon>Pterocarpus clade</taxon>
        <taxon>Stylosanthes</taxon>
    </lineage>
</organism>
<evidence type="ECO:0000256" key="1">
    <source>
        <dbReference type="SAM" id="MobiDB-lite"/>
    </source>
</evidence>
<dbReference type="Proteomes" id="UP001341840">
    <property type="component" value="Unassembled WGS sequence"/>
</dbReference>
<gene>
    <name evidence="2" type="ORF">PIB30_035651</name>
</gene>
<sequence>KEEIKKPTSSSSHLTPSSSSSSNNLTGTLTSLRQSSLSASLTGTLSPPIVNPNLRQPESRLLYLRRAVLHVRCSFVAAPSVAASSLRRHSLCLSRRQPFGVALLIHRWCLPPSTLRRYRPPLSRHPSVSEAHRVSLLRVFFSVSSSGMIQGCLSGVGSMAQIISPLILSPLTALFLSEEAPFYSLGFRITCIGLAMV</sequence>
<evidence type="ECO:0000313" key="2">
    <source>
        <dbReference type="EMBL" id="MED6109656.1"/>
    </source>
</evidence>
<keyword evidence="3" id="KW-1185">Reference proteome</keyword>
<proteinExistence type="predicted"/>
<reference evidence="2 3" key="1">
    <citation type="journal article" date="2023" name="Plants (Basel)">
        <title>Bridging the Gap: Combining Genomics and Transcriptomics Approaches to Understand Stylosanthes scabra, an Orphan Legume from the Brazilian Caatinga.</title>
        <authorList>
            <person name="Ferreira-Neto J.R.C."/>
            <person name="da Silva M.D."/>
            <person name="Binneck E."/>
            <person name="de Melo N.F."/>
            <person name="da Silva R.H."/>
            <person name="de Melo A.L.T.M."/>
            <person name="Pandolfi V."/>
            <person name="Bustamante F.O."/>
            <person name="Brasileiro-Vidal A.C."/>
            <person name="Benko-Iseppon A.M."/>
        </authorList>
    </citation>
    <scope>NUCLEOTIDE SEQUENCE [LARGE SCALE GENOMIC DNA]</scope>
    <source>
        <tissue evidence="2">Leaves</tissue>
    </source>
</reference>